<dbReference type="InterPro" id="IPR011701">
    <property type="entry name" value="MFS"/>
</dbReference>
<accession>A0ABX2TIV5</accession>
<comment type="caution">
    <text evidence="6">The sequence shown here is derived from an EMBL/GenBank/DDBJ whole genome shotgun (WGS) entry which is preliminary data.</text>
</comment>
<evidence type="ECO:0000256" key="2">
    <source>
        <dbReference type="ARBA" id="ARBA00022989"/>
    </source>
</evidence>
<evidence type="ECO:0000313" key="7">
    <source>
        <dbReference type="Proteomes" id="UP000584642"/>
    </source>
</evidence>
<keyword evidence="1 4" id="KW-0812">Transmembrane</keyword>
<dbReference type="Gene3D" id="1.20.1250.20">
    <property type="entry name" value="MFS general substrate transporter like domains"/>
    <property type="match status" value="1"/>
</dbReference>
<proteinExistence type="predicted"/>
<sequence>RARPPAGSLAAAVRLTAARPAAWVLAGVFAAYSASFMSVFGFLPTMLVEEMGMSTGTAAVLGAVAVMGNAVGNLLAGGLARRGVPRWALVALPCVGLSLTAAVVFSHGLPFAPRYAAAILYSVVGGLLPATVMGALPAFAPRPDLVGTMSGFVMQGSNIGQLAGPPLLAAVVAGWGWPAAPVYIAAATGLGLLLALRLRPLERGLGAR</sequence>
<feature type="transmembrane region" description="Helical" evidence="4">
    <location>
        <begin position="152"/>
        <end position="174"/>
    </location>
</feature>
<dbReference type="RefSeq" id="WP_180286061.1">
    <property type="nucleotide sequence ID" value="NZ_JABFDB010000038.1"/>
</dbReference>
<gene>
    <name evidence="6" type="ORF">HND93_31660</name>
</gene>
<name>A0ABX2TIV5_9PROT</name>
<dbReference type="SUPFAM" id="SSF103473">
    <property type="entry name" value="MFS general substrate transporter"/>
    <property type="match status" value="1"/>
</dbReference>
<feature type="transmembrane region" description="Helical" evidence="4">
    <location>
        <begin position="21"/>
        <end position="43"/>
    </location>
</feature>
<feature type="transmembrane region" description="Helical" evidence="4">
    <location>
        <begin position="115"/>
        <end position="140"/>
    </location>
</feature>
<feature type="non-terminal residue" evidence="6">
    <location>
        <position position="1"/>
    </location>
</feature>
<organism evidence="6 7">
    <name type="scientific">Azospirillum oleiclasticum</name>
    <dbReference type="NCBI Taxonomy" id="2735135"/>
    <lineage>
        <taxon>Bacteria</taxon>
        <taxon>Pseudomonadati</taxon>
        <taxon>Pseudomonadota</taxon>
        <taxon>Alphaproteobacteria</taxon>
        <taxon>Rhodospirillales</taxon>
        <taxon>Azospirillaceae</taxon>
        <taxon>Azospirillum</taxon>
    </lineage>
</organism>
<dbReference type="PROSITE" id="PS50850">
    <property type="entry name" value="MFS"/>
    <property type="match status" value="1"/>
</dbReference>
<keyword evidence="2 4" id="KW-1133">Transmembrane helix</keyword>
<dbReference type="Proteomes" id="UP000584642">
    <property type="component" value="Unassembled WGS sequence"/>
</dbReference>
<feature type="transmembrane region" description="Helical" evidence="4">
    <location>
        <begin position="180"/>
        <end position="198"/>
    </location>
</feature>
<dbReference type="Pfam" id="PF07690">
    <property type="entry name" value="MFS_1"/>
    <property type="match status" value="1"/>
</dbReference>
<dbReference type="InterPro" id="IPR036259">
    <property type="entry name" value="MFS_trans_sf"/>
</dbReference>
<feature type="domain" description="Major facilitator superfamily (MFS) profile" evidence="5">
    <location>
        <begin position="19"/>
        <end position="208"/>
    </location>
</feature>
<evidence type="ECO:0000259" key="5">
    <source>
        <dbReference type="PROSITE" id="PS50850"/>
    </source>
</evidence>
<protein>
    <submittedName>
        <fullName evidence="6">MFS transporter</fullName>
    </submittedName>
</protein>
<dbReference type="EMBL" id="JABFDB010000038">
    <property type="protein sequence ID" value="NYZ24287.1"/>
    <property type="molecule type" value="Genomic_DNA"/>
</dbReference>
<reference evidence="6 7" key="1">
    <citation type="submission" date="2020-05" db="EMBL/GenBank/DDBJ databases">
        <title>Azospirillum oleiclasticum sp. nov, a nitrogen-fixing and heavy crude oil-emulsifying bacterium isolated from the crude oil of Yumen Oilfield.</title>
        <authorList>
            <person name="Wu D."/>
            <person name="Cai M."/>
            <person name="Zhang X."/>
        </authorList>
    </citation>
    <scope>NUCLEOTIDE SEQUENCE [LARGE SCALE GENOMIC DNA]</scope>
    <source>
        <strain evidence="6 7">ROY-1-1-2</strain>
    </source>
</reference>
<evidence type="ECO:0000256" key="1">
    <source>
        <dbReference type="ARBA" id="ARBA00022692"/>
    </source>
</evidence>
<feature type="transmembrane region" description="Helical" evidence="4">
    <location>
        <begin position="87"/>
        <end position="109"/>
    </location>
</feature>
<evidence type="ECO:0000256" key="3">
    <source>
        <dbReference type="ARBA" id="ARBA00023136"/>
    </source>
</evidence>
<evidence type="ECO:0000313" key="6">
    <source>
        <dbReference type="EMBL" id="NYZ24287.1"/>
    </source>
</evidence>
<evidence type="ECO:0000256" key="4">
    <source>
        <dbReference type="SAM" id="Phobius"/>
    </source>
</evidence>
<feature type="transmembrane region" description="Helical" evidence="4">
    <location>
        <begin position="55"/>
        <end position="75"/>
    </location>
</feature>
<dbReference type="InterPro" id="IPR020846">
    <property type="entry name" value="MFS_dom"/>
</dbReference>
<keyword evidence="7" id="KW-1185">Reference proteome</keyword>
<keyword evidence="3 4" id="KW-0472">Membrane</keyword>